<accession>A0ABT1AKW8</accession>
<organism evidence="2 3">
    <name type="scientific">Ralstonia soli</name>
    <dbReference type="NCBI Taxonomy" id="2953896"/>
    <lineage>
        <taxon>Bacteria</taxon>
        <taxon>Pseudomonadati</taxon>
        <taxon>Pseudomonadota</taxon>
        <taxon>Betaproteobacteria</taxon>
        <taxon>Burkholderiales</taxon>
        <taxon>Burkholderiaceae</taxon>
        <taxon>Ralstonia</taxon>
    </lineage>
</organism>
<evidence type="ECO:0000313" key="2">
    <source>
        <dbReference type="EMBL" id="MCO5399058.1"/>
    </source>
</evidence>
<reference evidence="2" key="2">
    <citation type="journal article" date="2023" name="Front. Microbiol.">
        <title>Ralstonia chuxiongensis sp. nov., Ralstonia mojiangensis sp. nov., and Ralstonia soli sp. nov., isolated from tobacco fields, are three novel species in the family Burkholderiaceae.</title>
        <authorList>
            <person name="Lu C.H."/>
            <person name="Zhang Y.Y."/>
            <person name="Jiang N."/>
            <person name="Chen W."/>
            <person name="Shao X."/>
            <person name="Zhao Z.M."/>
            <person name="Lu W.L."/>
            <person name="Hu X."/>
            <person name="Xi Y.X."/>
            <person name="Zou S.Y."/>
            <person name="Wei Q.J."/>
            <person name="Lin Z.L."/>
            <person name="Gong L."/>
            <person name="Gai X.T."/>
            <person name="Zhang L.Q."/>
            <person name="Li J.Y."/>
            <person name="Jin Y."/>
            <person name="Xia Z.Y."/>
        </authorList>
    </citation>
    <scope>NUCLEOTIDE SEQUENCE</scope>
    <source>
        <strain evidence="2">21MJYT02-11</strain>
    </source>
</reference>
<sequence>MRQNTLEYHHRAGDDAAQPLILALHGEAADHRQLLPLLAQASPRRGVMAPKSGRWSSWTADRQRYSWFQALSLPAVEPIGFGDSLWQLEGFILDVVQGHLCSAASTEKTVDIVGFGQGAVLGLALAAVWPELFGRVIAIEGYWPQVKDWRPPLRAMQDVAVTLILDPAGDVDHVLADATTREMTVRGASVETCWLDGAADLALASLCAPLAAQLAHAARDGRWAILEEEME</sequence>
<comment type="caution">
    <text evidence="2">The sequence shown here is derived from an EMBL/GenBank/DDBJ whole genome shotgun (WGS) entry which is preliminary data.</text>
</comment>
<evidence type="ECO:0000313" key="3">
    <source>
        <dbReference type="Proteomes" id="UP001162811"/>
    </source>
</evidence>
<reference evidence="2" key="1">
    <citation type="submission" date="2022-06" db="EMBL/GenBank/DDBJ databases">
        <authorList>
            <person name="Lu C.-H."/>
        </authorList>
    </citation>
    <scope>NUCLEOTIDE SEQUENCE</scope>
    <source>
        <strain evidence="2">21MJYT02-11</strain>
    </source>
</reference>
<dbReference type="Proteomes" id="UP001162811">
    <property type="component" value="Unassembled WGS sequence"/>
</dbReference>
<keyword evidence="3" id="KW-1185">Reference proteome</keyword>
<gene>
    <name evidence="2" type="ORF">NG900_12725</name>
</gene>
<evidence type="ECO:0000259" key="1">
    <source>
        <dbReference type="Pfam" id="PF02230"/>
    </source>
</evidence>
<protein>
    <recommendedName>
        <fullName evidence="1">Phospholipase/carboxylesterase/thioesterase domain-containing protein</fullName>
    </recommendedName>
</protein>
<dbReference type="SUPFAM" id="SSF53474">
    <property type="entry name" value="alpha/beta-Hydrolases"/>
    <property type="match status" value="1"/>
</dbReference>
<proteinExistence type="predicted"/>
<dbReference type="EMBL" id="JAMXHT010000004">
    <property type="protein sequence ID" value="MCO5399058.1"/>
    <property type="molecule type" value="Genomic_DNA"/>
</dbReference>
<name>A0ABT1AKW8_9RALS</name>
<dbReference type="Pfam" id="PF02230">
    <property type="entry name" value="Abhydrolase_2"/>
    <property type="match status" value="1"/>
</dbReference>
<dbReference type="InterPro" id="IPR029058">
    <property type="entry name" value="AB_hydrolase_fold"/>
</dbReference>
<dbReference type="RefSeq" id="WP_252680708.1">
    <property type="nucleotide sequence ID" value="NZ_JAMXHT010000004.1"/>
</dbReference>
<dbReference type="InterPro" id="IPR003140">
    <property type="entry name" value="PLipase/COase/thioEstase"/>
</dbReference>
<dbReference type="Gene3D" id="3.40.50.1820">
    <property type="entry name" value="alpha/beta hydrolase"/>
    <property type="match status" value="1"/>
</dbReference>
<feature type="domain" description="Phospholipase/carboxylesterase/thioesterase" evidence="1">
    <location>
        <begin position="13"/>
        <end position="162"/>
    </location>
</feature>